<reference evidence="6 7" key="1">
    <citation type="submission" date="2020-10" db="EMBL/GenBank/DDBJ databases">
        <title>Complete genome sequence of Paludibaculum fermentans P105T, a facultatively anaerobic acidobacterium capable of dissimilatory Fe(III) reduction.</title>
        <authorList>
            <person name="Dedysh S.N."/>
            <person name="Beletsky A.V."/>
            <person name="Kulichevskaya I.S."/>
            <person name="Mardanov A.V."/>
            <person name="Ravin N.V."/>
        </authorList>
    </citation>
    <scope>NUCLEOTIDE SEQUENCE [LARGE SCALE GENOMIC DNA]</scope>
    <source>
        <strain evidence="6 7">P105</strain>
    </source>
</reference>
<proteinExistence type="predicted"/>
<evidence type="ECO:0000259" key="5">
    <source>
        <dbReference type="PROSITE" id="PS51007"/>
    </source>
</evidence>
<feature type="domain" description="Cytochrome c" evidence="5">
    <location>
        <begin position="46"/>
        <end position="161"/>
    </location>
</feature>
<dbReference type="EMBL" id="CP063849">
    <property type="protein sequence ID" value="QOY87417.1"/>
    <property type="molecule type" value="Genomic_DNA"/>
</dbReference>
<dbReference type="PANTHER" id="PTHR35008:SF8">
    <property type="entry name" value="ALCOHOL DEHYDROGENASE CYTOCHROME C SUBUNIT"/>
    <property type="match status" value="1"/>
</dbReference>
<evidence type="ECO:0000256" key="2">
    <source>
        <dbReference type="ARBA" id="ARBA00022723"/>
    </source>
</evidence>
<dbReference type="PANTHER" id="PTHR35008">
    <property type="entry name" value="BLL4482 PROTEIN-RELATED"/>
    <property type="match status" value="1"/>
</dbReference>
<accession>A0A7S7NPJ2</accession>
<dbReference type="Gene3D" id="1.10.760.10">
    <property type="entry name" value="Cytochrome c-like domain"/>
    <property type="match status" value="2"/>
</dbReference>
<dbReference type="KEGG" id="pfer:IRI77_32435"/>
<evidence type="ECO:0000256" key="3">
    <source>
        <dbReference type="ARBA" id="ARBA00023004"/>
    </source>
</evidence>
<keyword evidence="1 4" id="KW-0349">Heme</keyword>
<evidence type="ECO:0000256" key="1">
    <source>
        <dbReference type="ARBA" id="ARBA00022617"/>
    </source>
</evidence>
<evidence type="ECO:0000313" key="7">
    <source>
        <dbReference type="Proteomes" id="UP000593892"/>
    </source>
</evidence>
<dbReference type="GO" id="GO:0020037">
    <property type="term" value="F:heme binding"/>
    <property type="evidence" value="ECO:0007669"/>
    <property type="project" value="InterPro"/>
</dbReference>
<name>A0A7S7NPJ2_PALFE</name>
<dbReference type="InterPro" id="IPR051459">
    <property type="entry name" value="Cytochrome_c-type_DH"/>
</dbReference>
<evidence type="ECO:0000256" key="4">
    <source>
        <dbReference type="PROSITE-ProRule" id="PRU00433"/>
    </source>
</evidence>
<dbReference type="GO" id="GO:0009055">
    <property type="term" value="F:electron transfer activity"/>
    <property type="evidence" value="ECO:0007669"/>
    <property type="project" value="InterPro"/>
</dbReference>
<dbReference type="SUPFAM" id="SSF46626">
    <property type="entry name" value="Cytochrome c"/>
    <property type="match status" value="2"/>
</dbReference>
<dbReference type="InterPro" id="IPR036909">
    <property type="entry name" value="Cyt_c-like_dom_sf"/>
</dbReference>
<keyword evidence="3 4" id="KW-0408">Iron</keyword>
<keyword evidence="7" id="KW-1185">Reference proteome</keyword>
<organism evidence="6 7">
    <name type="scientific">Paludibaculum fermentans</name>
    <dbReference type="NCBI Taxonomy" id="1473598"/>
    <lineage>
        <taxon>Bacteria</taxon>
        <taxon>Pseudomonadati</taxon>
        <taxon>Acidobacteriota</taxon>
        <taxon>Terriglobia</taxon>
        <taxon>Bryobacterales</taxon>
        <taxon>Bryobacteraceae</taxon>
        <taxon>Paludibaculum</taxon>
    </lineage>
</organism>
<gene>
    <name evidence="6" type="ORF">IRI77_32435</name>
</gene>
<dbReference type="Proteomes" id="UP000593892">
    <property type="component" value="Chromosome"/>
</dbReference>
<dbReference type="AlphaFoldDB" id="A0A7S7NPJ2"/>
<protein>
    <submittedName>
        <fullName evidence="6">C-type cytochrome</fullName>
    </submittedName>
</protein>
<dbReference type="InterPro" id="IPR009056">
    <property type="entry name" value="Cyt_c-like_dom"/>
</dbReference>
<sequence length="331" mass="36386">MKTWTRIVSAIASVSAVVAGTTALYYGLYLPRSTQPRAGSVTMSADRIARGKYLFEVVADCDGCHSERDYSRFGGPVVVSGRGKGQIIPEKGPVSPLVTANITPDKETGLGNWTDGEKIRAIREGISRDGRTLFPMMPYKNFSKMSDYDVESLVAYMNTLAPVKSNLPKMKIPFPINVLMKTYPEPVARVQSPDRGRNAEYGAYLATLGHCMDCHTPADGHNLDESMKFAGGRVFDTPLGKVVSANITPDPDTGIGRWSEDYFVQRFTLQRTYAVNGAPKLQPGQFTLMPWLNLSQMDPDDLSAIYRYLQTQSTIPNKVDKHPGATQTAGF</sequence>
<dbReference type="RefSeq" id="WP_194449086.1">
    <property type="nucleotide sequence ID" value="NZ_CP063849.1"/>
</dbReference>
<dbReference type="GO" id="GO:0046872">
    <property type="term" value="F:metal ion binding"/>
    <property type="evidence" value="ECO:0007669"/>
    <property type="project" value="UniProtKB-KW"/>
</dbReference>
<evidence type="ECO:0000313" key="6">
    <source>
        <dbReference type="EMBL" id="QOY87417.1"/>
    </source>
</evidence>
<dbReference type="PROSITE" id="PS51007">
    <property type="entry name" value="CYTC"/>
    <property type="match status" value="1"/>
</dbReference>
<keyword evidence="2 4" id="KW-0479">Metal-binding</keyword>
<dbReference type="Pfam" id="PF00034">
    <property type="entry name" value="Cytochrom_C"/>
    <property type="match status" value="1"/>
</dbReference>